<dbReference type="Proteomes" id="UP000007054">
    <property type="component" value="Chromosome"/>
</dbReference>
<evidence type="ECO:0000313" key="2">
    <source>
        <dbReference type="EMBL" id="CBL17663.1"/>
    </source>
</evidence>
<keyword evidence="3" id="KW-1185">Reference proteome</keyword>
<name>D4LDG8_RUMC1</name>
<keyword evidence="1" id="KW-0472">Membrane</keyword>
<dbReference type="BioCyc" id="RCHA213810:RUM_RS07660-MONOMER"/>
<sequence length="411" mass="44182">MKQKKMDLSAALCHIVQQYGVEVFRDHRRVYALLSDLAGGDAQAKERRRIKKALDSGAVDILLQGLGDPARGQLHRNEATARLIAETDMAQEIAAEVIRIIGDAVLGTQPAVSSKQQPTAPEQSATKTQNAGLHGNKRIIAICGAALLGAALLSVLVWLFLTLSWSGRQWIIGIGAGAALTGLLIGLSCWLEDVLCNEKCQTITVGVLVLLVGNVVLRAVLPDAGYGLIFRILCLWLFAGAVANGVLTRTEYEESYTLPNVAAALCSGFLFFLWPGDFSWTVWQWIIGIGGGLLLTGLTVFLAWVLDELGPEMHQSLSVLLLLYTIINLVLLLKFSSSYLIIAMCLLAMLALGTVINTFLSFGEDSTVLGVLNVLLALLNGGIFLFVCIGSFEQLMHLAEPLLKKLGAGAN</sequence>
<feature type="transmembrane region" description="Helical" evidence="1">
    <location>
        <begin position="282"/>
        <end position="305"/>
    </location>
</feature>
<keyword evidence="1" id="KW-1133">Transmembrane helix</keyword>
<dbReference type="HOGENOM" id="CLU_668838_0_0_9"/>
<gene>
    <name evidence="2" type="ordered locus">RUM_15730</name>
</gene>
<dbReference type="KEGG" id="rch:RUM_15730"/>
<feature type="transmembrane region" description="Helical" evidence="1">
    <location>
        <begin position="139"/>
        <end position="164"/>
    </location>
</feature>
<dbReference type="RefSeq" id="WP_015558569.1">
    <property type="nucleotide sequence ID" value="NC_021039.1"/>
</dbReference>
<feature type="transmembrane region" description="Helical" evidence="1">
    <location>
        <begin position="367"/>
        <end position="392"/>
    </location>
</feature>
<keyword evidence="1" id="KW-0812">Transmembrane</keyword>
<dbReference type="STRING" id="213810.RUM_15730"/>
<dbReference type="AlphaFoldDB" id="D4LDG8"/>
<feature type="transmembrane region" description="Helical" evidence="1">
    <location>
        <begin position="258"/>
        <end position="276"/>
    </location>
</feature>
<evidence type="ECO:0000256" key="1">
    <source>
        <dbReference type="SAM" id="Phobius"/>
    </source>
</evidence>
<protein>
    <submittedName>
        <fullName evidence="2">Uncharacterized protein</fullName>
    </submittedName>
</protein>
<evidence type="ECO:0000313" key="3">
    <source>
        <dbReference type="Proteomes" id="UP000007054"/>
    </source>
</evidence>
<feature type="transmembrane region" description="Helical" evidence="1">
    <location>
        <begin position="227"/>
        <end position="246"/>
    </location>
</feature>
<organism evidence="2 3">
    <name type="scientific">Ruminococcus champanellensis (strain DSM 18848 / JCM 17042 / KCTC 15320 / 18P13)</name>
    <dbReference type="NCBI Taxonomy" id="213810"/>
    <lineage>
        <taxon>Bacteria</taxon>
        <taxon>Bacillati</taxon>
        <taxon>Bacillota</taxon>
        <taxon>Clostridia</taxon>
        <taxon>Eubacteriales</taxon>
        <taxon>Oscillospiraceae</taxon>
        <taxon>Ruminococcus</taxon>
    </lineage>
</organism>
<proteinExistence type="predicted"/>
<feature type="transmembrane region" description="Helical" evidence="1">
    <location>
        <begin position="339"/>
        <end position="360"/>
    </location>
</feature>
<feature type="transmembrane region" description="Helical" evidence="1">
    <location>
        <begin position="203"/>
        <end position="221"/>
    </location>
</feature>
<dbReference type="PATRIC" id="fig|213810.4.peg.1472"/>
<accession>D4LDG8</accession>
<feature type="transmembrane region" description="Helical" evidence="1">
    <location>
        <begin position="317"/>
        <end position="333"/>
    </location>
</feature>
<reference evidence="2" key="1">
    <citation type="submission" date="2010-03" db="EMBL/GenBank/DDBJ databases">
        <title>The genome sequence of Ruminococcus sp. 18P13.</title>
        <authorList>
            <consortium name="metaHIT consortium -- http://www.metahit.eu/"/>
            <person name="Pajon A."/>
            <person name="Turner K."/>
            <person name="Parkhill J."/>
            <person name="Bernalier A."/>
        </authorList>
    </citation>
    <scope>NUCLEOTIDE SEQUENCE [LARGE SCALE GENOMIC DNA]</scope>
    <source>
        <strain evidence="2">Type strain: 18P13</strain>
    </source>
</reference>
<feature type="transmembrane region" description="Helical" evidence="1">
    <location>
        <begin position="170"/>
        <end position="191"/>
    </location>
</feature>
<dbReference type="EMBL" id="FP929052">
    <property type="protein sequence ID" value="CBL17663.1"/>
    <property type="molecule type" value="Genomic_DNA"/>
</dbReference>
<dbReference type="GeneID" id="83156288"/>
<reference evidence="2" key="2">
    <citation type="submission" date="2010-03" db="EMBL/GenBank/DDBJ databases">
        <authorList>
            <person name="Pajon A."/>
        </authorList>
    </citation>
    <scope>NUCLEOTIDE SEQUENCE</scope>
    <source>
        <strain evidence="2">Type strain: 18P13</strain>
    </source>
</reference>